<gene>
    <name evidence="2" type="ORF">NLJ89_g574</name>
</gene>
<proteinExistence type="predicted"/>
<feature type="compositionally biased region" description="Basic and acidic residues" evidence="1">
    <location>
        <begin position="66"/>
        <end position="76"/>
    </location>
</feature>
<feature type="compositionally biased region" description="Pro residues" evidence="1">
    <location>
        <begin position="81"/>
        <end position="94"/>
    </location>
</feature>
<feature type="region of interest" description="Disordered" evidence="1">
    <location>
        <begin position="65"/>
        <end position="108"/>
    </location>
</feature>
<dbReference type="EMBL" id="JANKHO010000023">
    <property type="protein sequence ID" value="KAJ3517313.1"/>
    <property type="molecule type" value="Genomic_DNA"/>
</dbReference>
<comment type="caution">
    <text evidence="2">The sequence shown here is derived from an EMBL/GenBank/DDBJ whole genome shotgun (WGS) entry which is preliminary data.</text>
</comment>
<dbReference type="Proteomes" id="UP001148786">
    <property type="component" value="Unassembled WGS sequence"/>
</dbReference>
<reference evidence="2" key="1">
    <citation type="submission" date="2022-07" db="EMBL/GenBank/DDBJ databases">
        <title>Genome Sequence of Agrocybe chaxingu.</title>
        <authorList>
            <person name="Buettner E."/>
        </authorList>
    </citation>
    <scope>NUCLEOTIDE SEQUENCE</scope>
    <source>
        <strain evidence="2">MP-N11</strain>
    </source>
</reference>
<keyword evidence="3" id="KW-1185">Reference proteome</keyword>
<sequence>MMNTSSHGPGRGPPWNPYQASNTTGGPPPRASALGLTFNKAEKPKSLDDEESRIQINDRLVRAAARNHEESKRRFTYDYPVPVPRPPSCPPPTASRPATAQAPSFFPPGAQAGQWPYHVPGQAYGTTTDYAGYQANSGAGYPNTRHRRAIASAPLVPDPSWPNPPARRASVQWPPQVPHQASASRDFPPNATVFEPPNFNPQAASYYAPPQYLDLSSTVPRSAPGYNFPGYVVPAGFQWPLAPFVVLPPSFLHQPFRPY</sequence>
<protein>
    <submittedName>
        <fullName evidence="2">Uncharacterized protein</fullName>
    </submittedName>
</protein>
<evidence type="ECO:0000313" key="3">
    <source>
        <dbReference type="Proteomes" id="UP001148786"/>
    </source>
</evidence>
<dbReference type="AlphaFoldDB" id="A0A9W8N1M4"/>
<name>A0A9W8N1M4_9AGAR</name>
<feature type="region of interest" description="Disordered" evidence="1">
    <location>
        <begin position="1"/>
        <end position="52"/>
    </location>
</feature>
<dbReference type="OrthoDB" id="10339569at2759"/>
<accession>A0A9W8N1M4</accession>
<organism evidence="2 3">
    <name type="scientific">Agrocybe chaxingu</name>
    <dbReference type="NCBI Taxonomy" id="84603"/>
    <lineage>
        <taxon>Eukaryota</taxon>
        <taxon>Fungi</taxon>
        <taxon>Dikarya</taxon>
        <taxon>Basidiomycota</taxon>
        <taxon>Agaricomycotina</taxon>
        <taxon>Agaricomycetes</taxon>
        <taxon>Agaricomycetidae</taxon>
        <taxon>Agaricales</taxon>
        <taxon>Agaricineae</taxon>
        <taxon>Strophariaceae</taxon>
        <taxon>Agrocybe</taxon>
    </lineage>
</organism>
<evidence type="ECO:0000313" key="2">
    <source>
        <dbReference type="EMBL" id="KAJ3517313.1"/>
    </source>
</evidence>
<evidence type="ECO:0000256" key="1">
    <source>
        <dbReference type="SAM" id="MobiDB-lite"/>
    </source>
</evidence>